<dbReference type="InterPro" id="IPR017853">
    <property type="entry name" value="GH"/>
</dbReference>
<evidence type="ECO:0000256" key="4">
    <source>
        <dbReference type="ARBA" id="ARBA00022801"/>
    </source>
</evidence>
<dbReference type="Pfam" id="PF01120">
    <property type="entry name" value="Alpha_L_fucos"/>
    <property type="match status" value="1"/>
</dbReference>
<evidence type="ECO:0000313" key="8">
    <source>
        <dbReference type="Proteomes" id="UP001169242"/>
    </source>
</evidence>
<dbReference type="AlphaFoldDB" id="A0AA42DJ98"/>
<evidence type="ECO:0000256" key="1">
    <source>
        <dbReference type="ARBA" id="ARBA00007951"/>
    </source>
</evidence>
<gene>
    <name evidence="7" type="ORF">PBV87_00290</name>
</gene>
<evidence type="ECO:0000256" key="3">
    <source>
        <dbReference type="ARBA" id="ARBA00022729"/>
    </source>
</evidence>
<dbReference type="Gene3D" id="2.60.120.260">
    <property type="entry name" value="Galactose-binding domain-like"/>
    <property type="match status" value="1"/>
</dbReference>
<dbReference type="PANTHER" id="PTHR10030:SF37">
    <property type="entry name" value="ALPHA-L-FUCOSIDASE-RELATED"/>
    <property type="match status" value="1"/>
</dbReference>
<evidence type="ECO:0000256" key="5">
    <source>
        <dbReference type="ARBA" id="ARBA00023295"/>
    </source>
</evidence>
<dbReference type="GO" id="GO:0004560">
    <property type="term" value="F:alpha-L-fucosidase activity"/>
    <property type="evidence" value="ECO:0007669"/>
    <property type="project" value="InterPro"/>
</dbReference>
<keyword evidence="5" id="KW-0326">Glycosidase</keyword>
<dbReference type="GO" id="GO:0005764">
    <property type="term" value="C:lysosome"/>
    <property type="evidence" value="ECO:0007669"/>
    <property type="project" value="TreeGrafter"/>
</dbReference>
<dbReference type="GO" id="GO:0006004">
    <property type="term" value="P:fucose metabolic process"/>
    <property type="evidence" value="ECO:0007669"/>
    <property type="project" value="TreeGrafter"/>
</dbReference>
<dbReference type="SMART" id="SM00812">
    <property type="entry name" value="Alpha_L_fucos"/>
    <property type="match status" value="1"/>
</dbReference>
<keyword evidence="3" id="KW-0732">Signal</keyword>
<dbReference type="EC" id="3.2.1.51" evidence="2"/>
<evidence type="ECO:0000313" key="7">
    <source>
        <dbReference type="EMBL" id="MDA3729951.1"/>
    </source>
</evidence>
<comment type="similarity">
    <text evidence="1">Belongs to the glycosyl hydrolase 29 family.</text>
</comment>
<dbReference type="EMBL" id="JAQIFT010000004">
    <property type="protein sequence ID" value="MDA3729951.1"/>
    <property type="molecule type" value="Genomic_DNA"/>
</dbReference>
<dbReference type="RefSeq" id="WP_271010717.1">
    <property type="nucleotide sequence ID" value="NZ_JAQIFT010000004.1"/>
</dbReference>
<dbReference type="FunFam" id="3.20.20.80:FF:000052">
    <property type="entry name" value="Putative alpha-L-fucosidase 1"/>
    <property type="match status" value="1"/>
</dbReference>
<dbReference type="Gene3D" id="3.20.20.80">
    <property type="entry name" value="Glycosidases"/>
    <property type="match status" value="1"/>
</dbReference>
<dbReference type="Proteomes" id="UP001169242">
    <property type="component" value="Unassembled WGS sequence"/>
</dbReference>
<reference evidence="7" key="1">
    <citation type="journal article" date="2023" name="Int. J. Syst. Evol. Microbiol.">
        <title>&lt;i&gt;Holtiella tumoricola&lt;/i&gt; gen. nov. sp. nov., isolated from a human clinical sample.</title>
        <authorList>
            <person name="Allen-Vercoe E."/>
            <person name="Daigneault M.C."/>
            <person name="Vancuren S.J."/>
            <person name="Cochrane K."/>
            <person name="O'Neal L.L."/>
            <person name="Sankaranarayanan K."/>
            <person name="Lawson P.A."/>
        </authorList>
    </citation>
    <scope>NUCLEOTIDE SEQUENCE</scope>
    <source>
        <strain evidence="7">CC70A</strain>
    </source>
</reference>
<keyword evidence="8" id="KW-1185">Reference proteome</keyword>
<feature type="domain" description="Glycoside hydrolase family 29 N-terminal" evidence="6">
    <location>
        <begin position="49"/>
        <end position="344"/>
    </location>
</feature>
<dbReference type="PANTHER" id="PTHR10030">
    <property type="entry name" value="ALPHA-L-FUCOSIDASE"/>
    <property type="match status" value="1"/>
</dbReference>
<dbReference type="InterPro" id="IPR000933">
    <property type="entry name" value="Glyco_hydro_29"/>
</dbReference>
<dbReference type="GO" id="GO:0016139">
    <property type="term" value="P:glycoside catabolic process"/>
    <property type="evidence" value="ECO:0007669"/>
    <property type="project" value="TreeGrafter"/>
</dbReference>
<protein>
    <recommendedName>
        <fullName evidence="2">alpha-L-fucosidase</fullName>
        <ecNumber evidence="2">3.2.1.51</ecNumber>
    </recommendedName>
</protein>
<evidence type="ECO:0000256" key="2">
    <source>
        <dbReference type="ARBA" id="ARBA00012662"/>
    </source>
</evidence>
<sequence length="476" mass="54705">MSQNTLVERLVSTVPSKRQLAWHELEFYAFIHFGINTFYDREWGNGQEDPAMFNPTELDTDQWVQTIKAAGMKAILLTCKHHDGFCLWPSAYTEFSIKNSPYKDGKGDLVKELAESCKKHDMKFGVYLSPWDQNSSVYGDSEKYDDYFINQLTELLTNYGPIFSVWFDGACGEGPNGKKQIYNWERYYACIRELQPDAVINISGPDIRWCGNEAGHCRESEWNVVPKRLTDPAYTAEHSQQEDNEAFRERPVSFLDQDLGSLEALKDEKEFIWYPSEVDTSIRQGWFYHKHEDDKVRSLETLLEIYYNSVGGNASLLLNIPVDGRGLVHENDAKRLQELGTYIKEAFASNVAPKAKVTTDTAYEDAYDVTHVLTADRGYFKPAQNEESVTLRFELDQAYAINHVVLQEELTESQRIESFEIWVKKADEMEKVYGKTVVGSKRICKFDAVNTDVVEVRITASRIYPTLKFVGIYEAQ</sequence>
<organism evidence="7 8">
    <name type="scientific">Holtiella tumoricola</name>
    <dbReference type="NCBI Taxonomy" id="3018743"/>
    <lineage>
        <taxon>Bacteria</taxon>
        <taxon>Bacillati</taxon>
        <taxon>Bacillota</taxon>
        <taxon>Clostridia</taxon>
        <taxon>Lachnospirales</taxon>
        <taxon>Cellulosilyticaceae</taxon>
        <taxon>Holtiella</taxon>
    </lineage>
</organism>
<keyword evidence="4" id="KW-0378">Hydrolase</keyword>
<dbReference type="InterPro" id="IPR057739">
    <property type="entry name" value="Glyco_hydro_29_N"/>
</dbReference>
<dbReference type="SUPFAM" id="SSF51445">
    <property type="entry name" value="(Trans)glycosidases"/>
    <property type="match status" value="1"/>
</dbReference>
<name>A0AA42DJ98_9FIRM</name>
<proteinExistence type="inferred from homology"/>
<comment type="caution">
    <text evidence="7">The sequence shown here is derived from an EMBL/GenBank/DDBJ whole genome shotgun (WGS) entry which is preliminary data.</text>
</comment>
<accession>A0AA42DJ98</accession>
<evidence type="ECO:0000259" key="6">
    <source>
        <dbReference type="Pfam" id="PF01120"/>
    </source>
</evidence>